<feature type="region of interest" description="Disordered" evidence="1">
    <location>
        <begin position="258"/>
        <end position="280"/>
    </location>
</feature>
<reference evidence="3 4" key="1">
    <citation type="submission" date="2019-11" db="EMBL/GenBank/DDBJ databases">
        <title>Agromyces kandeliae sp. nov., isolated from mangrove soil.</title>
        <authorList>
            <person name="Wang R."/>
        </authorList>
    </citation>
    <scope>NUCLEOTIDE SEQUENCE [LARGE SCALE GENOMIC DNA]</scope>
    <source>
        <strain evidence="3 4">Q22</strain>
    </source>
</reference>
<organism evidence="3 4">
    <name type="scientific">Agromyces kandeliae</name>
    <dbReference type="NCBI Taxonomy" id="2666141"/>
    <lineage>
        <taxon>Bacteria</taxon>
        <taxon>Bacillati</taxon>
        <taxon>Actinomycetota</taxon>
        <taxon>Actinomycetes</taxon>
        <taxon>Micrococcales</taxon>
        <taxon>Microbacteriaceae</taxon>
        <taxon>Agromyces</taxon>
    </lineage>
</organism>
<gene>
    <name evidence="3" type="ORF">GJR97_12920</name>
</gene>
<keyword evidence="4" id="KW-1185">Reference proteome</keyword>
<name>A0A6L5R3N5_9MICO</name>
<evidence type="ECO:0000313" key="4">
    <source>
        <dbReference type="Proteomes" id="UP000476511"/>
    </source>
</evidence>
<dbReference type="Pfam" id="PF01590">
    <property type="entry name" value="GAF"/>
    <property type="match status" value="1"/>
</dbReference>
<dbReference type="InterPro" id="IPR003018">
    <property type="entry name" value="GAF"/>
</dbReference>
<feature type="region of interest" description="Disordered" evidence="1">
    <location>
        <begin position="580"/>
        <end position="599"/>
    </location>
</feature>
<dbReference type="InterPro" id="IPR025736">
    <property type="entry name" value="PucR_C-HTH_dom"/>
</dbReference>
<evidence type="ECO:0000313" key="3">
    <source>
        <dbReference type="EMBL" id="MRX44623.1"/>
    </source>
</evidence>
<proteinExistence type="predicted"/>
<feature type="domain" description="GAF" evidence="2">
    <location>
        <begin position="44"/>
        <end position="194"/>
    </location>
</feature>
<dbReference type="SUPFAM" id="SSF55781">
    <property type="entry name" value="GAF domain-like"/>
    <property type="match status" value="1"/>
</dbReference>
<dbReference type="AlphaFoldDB" id="A0A6L5R3N5"/>
<protein>
    <submittedName>
        <fullName evidence="3">GAF domain-containing protein</fullName>
    </submittedName>
</protein>
<dbReference type="PANTHER" id="PTHR33744">
    <property type="entry name" value="CARBOHYDRATE DIACID REGULATOR"/>
    <property type="match status" value="1"/>
</dbReference>
<dbReference type="InterPro" id="IPR042070">
    <property type="entry name" value="PucR_C-HTH_sf"/>
</dbReference>
<accession>A0A6L5R3N5</accession>
<dbReference type="SMART" id="SM00065">
    <property type="entry name" value="GAF"/>
    <property type="match status" value="1"/>
</dbReference>
<dbReference type="InterPro" id="IPR029016">
    <property type="entry name" value="GAF-like_dom_sf"/>
</dbReference>
<dbReference type="PANTHER" id="PTHR33744:SF1">
    <property type="entry name" value="DNA-BINDING TRANSCRIPTIONAL ACTIVATOR ADER"/>
    <property type="match status" value="1"/>
</dbReference>
<dbReference type="Gene3D" id="1.10.10.2840">
    <property type="entry name" value="PucR C-terminal helix-turn-helix domain"/>
    <property type="match status" value="1"/>
</dbReference>
<evidence type="ECO:0000259" key="2">
    <source>
        <dbReference type="SMART" id="SM00065"/>
    </source>
</evidence>
<dbReference type="InterPro" id="IPR051448">
    <property type="entry name" value="CdaR-like_regulators"/>
</dbReference>
<sequence>MPAPFPWRIMYETSISRGVRMESRRPTISSTLTEIARDIATLRSPDLLLTSIVRRARLLLGTDLAYVSLNDAERTETFIRATDGVRTEAYAAIRMPLGTGVLGLAAGGVIAETPDYLPDEGKTHLPAIDRTVQEEGVRAIAGAPLRVAGRVVGALMTANRTPGAFTARQREHLEQIASLAAAAVELVTAKGREAAASEVAAEAVLERDRAIAADALRRELESKLADALAQHRDLDHVVALAASIAGAEVRVTDAAGQDISSSGGPAGIAGSGGPRGSAGAAVEERAPLIGDAAPGAVVVRHAAEPAVPGLVASSVARFASLALLYDRMLDDVRHFHEDELVRALIAPSGQDRAGLSPTTVQRALGADGETCIAVLSPASPDGSGLRRLLSQARALTRDGRTAVAGHLGRVTVVARGSEAELRARLESSVRDVPFFGGIAAARDLRGTPAAHAEAIALAGAMRALARPGVLAGAPQAGVAGLLFGAGESAAAAAFLDAYLGPLLRAPRGEVLLSTALVHLDANGSIARTAEVLDIHPNTVRQRLDRIDEALGSGWRTGPARLDVHVALRLRSLASRTDPAAAVARASSTSPARSGRQVGL</sequence>
<dbReference type="Pfam" id="PF13556">
    <property type="entry name" value="HTH_30"/>
    <property type="match status" value="1"/>
</dbReference>
<dbReference type="Proteomes" id="UP000476511">
    <property type="component" value="Unassembled WGS sequence"/>
</dbReference>
<dbReference type="Gene3D" id="3.30.450.40">
    <property type="match status" value="1"/>
</dbReference>
<feature type="compositionally biased region" description="Gly residues" evidence="1">
    <location>
        <begin position="264"/>
        <end position="276"/>
    </location>
</feature>
<comment type="caution">
    <text evidence="3">The sequence shown here is derived from an EMBL/GenBank/DDBJ whole genome shotgun (WGS) entry which is preliminary data.</text>
</comment>
<dbReference type="EMBL" id="WKJD01000018">
    <property type="protein sequence ID" value="MRX44623.1"/>
    <property type="molecule type" value="Genomic_DNA"/>
</dbReference>
<evidence type="ECO:0000256" key="1">
    <source>
        <dbReference type="SAM" id="MobiDB-lite"/>
    </source>
</evidence>